<feature type="domain" description="Tex-like protein N-terminal" evidence="1">
    <location>
        <begin position="26"/>
        <end position="100"/>
    </location>
</feature>
<evidence type="ECO:0000313" key="4">
    <source>
        <dbReference type="RefSeq" id="XP_022088610.1"/>
    </source>
</evidence>
<sequence length="175" mass="19497">MMEKPSKTKPSAAAHKSDSSSLVMKWNIVDLLAQNVEEEQWAVKNLIQLLEDGCSVPFIVRYRKEQTNHMEADKIREVIGNLDELKNVQAKASSAVKQIEKSGKMTARLMSAFQSAQTLEEVNTLFAPYKSGAKTTLAERARKLGLDSAVDFVLEKPEQFQLQSFVKPGVKGKAE</sequence>
<evidence type="ECO:0000313" key="5">
    <source>
        <dbReference type="RefSeq" id="XP_022088611.1"/>
    </source>
</evidence>
<dbReference type="RefSeq" id="XP_022088611.1">
    <property type="nucleotide sequence ID" value="XM_022232919.1"/>
</dbReference>
<evidence type="ECO:0000313" key="3">
    <source>
        <dbReference type="RefSeq" id="XP_022088609.1"/>
    </source>
</evidence>
<dbReference type="Pfam" id="PF09371">
    <property type="entry name" value="Tex_N"/>
    <property type="match status" value="1"/>
</dbReference>
<dbReference type="KEGG" id="aplc:110978157"/>
<name>A0A8B7Y8C8_ACAPL</name>
<dbReference type="Gene3D" id="1.10.10.650">
    <property type="entry name" value="RuvA domain 2-like"/>
    <property type="match status" value="1"/>
</dbReference>
<accession>A0A8B7Y8C8</accession>
<dbReference type="PANTHER" id="PTHR10724:SF10">
    <property type="entry name" value="S1 RNA-BINDING DOMAIN-CONTAINING PROTEIN 1"/>
    <property type="match status" value="1"/>
</dbReference>
<evidence type="ECO:0000313" key="2">
    <source>
        <dbReference type="Proteomes" id="UP000694845"/>
    </source>
</evidence>
<dbReference type="PANTHER" id="PTHR10724">
    <property type="entry name" value="30S RIBOSOMAL PROTEIN S1"/>
    <property type="match status" value="1"/>
</dbReference>
<dbReference type="RefSeq" id="XP_022088610.1">
    <property type="nucleotide sequence ID" value="XM_022232918.1"/>
</dbReference>
<dbReference type="RefSeq" id="XP_022088614.1">
    <property type="nucleotide sequence ID" value="XM_022232922.1"/>
</dbReference>
<dbReference type="OrthoDB" id="995477at2759"/>
<dbReference type="InterPro" id="IPR023319">
    <property type="entry name" value="Tex-like_HTH_dom_sf"/>
</dbReference>
<organism evidence="2 4">
    <name type="scientific">Acanthaster planci</name>
    <name type="common">Crown-of-thorns starfish</name>
    <dbReference type="NCBI Taxonomy" id="133434"/>
    <lineage>
        <taxon>Eukaryota</taxon>
        <taxon>Metazoa</taxon>
        <taxon>Echinodermata</taxon>
        <taxon>Eleutherozoa</taxon>
        <taxon>Asterozoa</taxon>
        <taxon>Asteroidea</taxon>
        <taxon>Valvatacea</taxon>
        <taxon>Valvatida</taxon>
        <taxon>Acanthasteridae</taxon>
        <taxon>Acanthaster</taxon>
    </lineage>
</organism>
<dbReference type="RefSeq" id="XP_022088612.1">
    <property type="nucleotide sequence ID" value="XM_022232920.1"/>
</dbReference>
<dbReference type="GO" id="GO:0003729">
    <property type="term" value="F:mRNA binding"/>
    <property type="evidence" value="ECO:0007669"/>
    <property type="project" value="TreeGrafter"/>
</dbReference>
<proteinExistence type="predicted"/>
<dbReference type="InterPro" id="IPR018974">
    <property type="entry name" value="Tex-like_N"/>
</dbReference>
<evidence type="ECO:0000313" key="8">
    <source>
        <dbReference type="RefSeq" id="XP_022088614.1"/>
    </source>
</evidence>
<evidence type="ECO:0000259" key="1">
    <source>
        <dbReference type="Pfam" id="PF09371"/>
    </source>
</evidence>
<evidence type="ECO:0000313" key="7">
    <source>
        <dbReference type="RefSeq" id="XP_022088613.1"/>
    </source>
</evidence>
<dbReference type="RefSeq" id="XP_022088609.1">
    <property type="nucleotide sequence ID" value="XM_022232917.1"/>
</dbReference>
<dbReference type="AlphaFoldDB" id="A0A8B7Y8C8"/>
<reference evidence="3 4" key="1">
    <citation type="submission" date="2025-04" db="UniProtKB">
        <authorList>
            <consortium name="RefSeq"/>
        </authorList>
    </citation>
    <scope>IDENTIFICATION</scope>
</reference>
<dbReference type="FunFam" id="1.10.10.650:FF:000001">
    <property type="entry name" value="S1 RNA-binding domain 1"/>
    <property type="match status" value="1"/>
</dbReference>
<dbReference type="Proteomes" id="UP000694845">
    <property type="component" value="Unplaced"/>
</dbReference>
<dbReference type="SUPFAM" id="SSF158832">
    <property type="entry name" value="Tex N-terminal region-like"/>
    <property type="match status" value="1"/>
</dbReference>
<dbReference type="GO" id="GO:0006412">
    <property type="term" value="P:translation"/>
    <property type="evidence" value="ECO:0007669"/>
    <property type="project" value="TreeGrafter"/>
</dbReference>
<evidence type="ECO:0000313" key="6">
    <source>
        <dbReference type="RefSeq" id="XP_022088612.1"/>
    </source>
</evidence>
<dbReference type="GO" id="GO:0003735">
    <property type="term" value="F:structural constituent of ribosome"/>
    <property type="evidence" value="ECO:0007669"/>
    <property type="project" value="TreeGrafter"/>
</dbReference>
<dbReference type="RefSeq" id="XP_022088613.1">
    <property type="nucleotide sequence ID" value="XM_022232921.1"/>
</dbReference>
<gene>
    <name evidence="3 4 5 6 7 8" type="primary">LOC110978157</name>
</gene>
<dbReference type="GeneID" id="110978157"/>
<dbReference type="InterPro" id="IPR050437">
    <property type="entry name" value="Ribos_protein_bS1-like"/>
</dbReference>
<keyword evidence="2" id="KW-1185">Reference proteome</keyword>
<protein>
    <submittedName>
        <fullName evidence="3 4">S1 RNA-binding domain-containing protein 1-like</fullName>
    </submittedName>
</protein>